<keyword evidence="4" id="KW-1185">Reference proteome</keyword>
<proteinExistence type="predicted"/>
<keyword evidence="1" id="KW-0812">Transmembrane</keyword>
<evidence type="ECO:0000256" key="1">
    <source>
        <dbReference type="SAM" id="Phobius"/>
    </source>
</evidence>
<accession>S3CNG7</accession>
<dbReference type="EMBL" id="KE145369">
    <property type="protein sequence ID" value="EPE28037.1"/>
    <property type="molecule type" value="Genomic_DNA"/>
</dbReference>
<feature type="chain" id="PRO_5004507478" evidence="2">
    <location>
        <begin position="27"/>
        <end position="774"/>
    </location>
</feature>
<feature type="transmembrane region" description="Helical" evidence="1">
    <location>
        <begin position="641"/>
        <end position="663"/>
    </location>
</feature>
<feature type="transmembrane region" description="Helical" evidence="1">
    <location>
        <begin position="541"/>
        <end position="566"/>
    </location>
</feature>
<evidence type="ECO:0000313" key="4">
    <source>
        <dbReference type="Proteomes" id="UP000016922"/>
    </source>
</evidence>
<feature type="transmembrane region" description="Helical" evidence="1">
    <location>
        <begin position="578"/>
        <end position="597"/>
    </location>
</feature>
<feature type="transmembrane region" description="Helical" evidence="1">
    <location>
        <begin position="710"/>
        <end position="732"/>
    </location>
</feature>
<keyword evidence="1" id="KW-1133">Transmembrane helix</keyword>
<evidence type="ECO:0000256" key="2">
    <source>
        <dbReference type="SAM" id="SignalP"/>
    </source>
</evidence>
<keyword evidence="1" id="KW-0472">Membrane</keyword>
<feature type="signal peptide" evidence="2">
    <location>
        <begin position="1"/>
        <end position="26"/>
    </location>
</feature>
<dbReference type="AlphaFoldDB" id="S3CNG7"/>
<organism evidence="3 4">
    <name type="scientific">Glarea lozoyensis (strain ATCC 20868 / MF5171)</name>
    <dbReference type="NCBI Taxonomy" id="1116229"/>
    <lineage>
        <taxon>Eukaryota</taxon>
        <taxon>Fungi</taxon>
        <taxon>Dikarya</taxon>
        <taxon>Ascomycota</taxon>
        <taxon>Pezizomycotina</taxon>
        <taxon>Leotiomycetes</taxon>
        <taxon>Helotiales</taxon>
        <taxon>Helotiaceae</taxon>
        <taxon>Glarea</taxon>
    </lineage>
</organism>
<feature type="transmembrane region" description="Helical" evidence="1">
    <location>
        <begin position="215"/>
        <end position="234"/>
    </location>
</feature>
<protein>
    <submittedName>
        <fullName evidence="3">Uncharacterized protein</fullName>
    </submittedName>
</protein>
<feature type="transmembrane region" description="Helical" evidence="1">
    <location>
        <begin position="425"/>
        <end position="445"/>
    </location>
</feature>
<dbReference type="GeneID" id="19463883"/>
<gene>
    <name evidence="3" type="ORF">GLAREA_04828</name>
</gene>
<reference evidence="3 4" key="1">
    <citation type="journal article" date="2013" name="BMC Genomics">
        <title>Genomics-driven discovery of the pneumocandin biosynthetic gene cluster in the fungus Glarea lozoyensis.</title>
        <authorList>
            <person name="Chen L."/>
            <person name="Yue Q."/>
            <person name="Zhang X."/>
            <person name="Xiang M."/>
            <person name="Wang C."/>
            <person name="Li S."/>
            <person name="Che Y."/>
            <person name="Ortiz-Lopez F.J."/>
            <person name="Bills G.F."/>
            <person name="Liu X."/>
            <person name="An Z."/>
        </authorList>
    </citation>
    <scope>NUCLEOTIDE SEQUENCE [LARGE SCALE GENOMIC DNA]</scope>
    <source>
        <strain evidence="4">ATCC 20868 / MF5171</strain>
    </source>
</reference>
<feature type="transmembrane region" description="Helical" evidence="1">
    <location>
        <begin position="155"/>
        <end position="173"/>
    </location>
</feature>
<keyword evidence="2" id="KW-0732">Signal</keyword>
<feature type="transmembrane region" description="Helical" evidence="1">
    <location>
        <begin position="185"/>
        <end position="209"/>
    </location>
</feature>
<evidence type="ECO:0000313" key="3">
    <source>
        <dbReference type="EMBL" id="EPE28037.1"/>
    </source>
</evidence>
<feature type="transmembrane region" description="Helical" evidence="1">
    <location>
        <begin position="382"/>
        <end position="405"/>
    </location>
</feature>
<dbReference type="HOGENOM" id="CLU_011353_0_0_1"/>
<dbReference type="KEGG" id="glz:GLAREA_04828"/>
<dbReference type="eggNOG" id="ENOG502SH6B">
    <property type="taxonomic scope" value="Eukaryota"/>
</dbReference>
<dbReference type="Proteomes" id="UP000016922">
    <property type="component" value="Unassembled WGS sequence"/>
</dbReference>
<dbReference type="RefSeq" id="XP_008085396.1">
    <property type="nucleotide sequence ID" value="XM_008087205.1"/>
</dbReference>
<name>S3CNG7_GLAL2</name>
<dbReference type="OrthoDB" id="5392263at2759"/>
<sequence>MRIFVQSSRLLPILILVLATITAIFAADEPHANDTFASVSDAVWQLTNLTLIPDTALHRSTSLGGQNFTHCCLLAVNASLTLSPDGRLIKSQTDYIDATIEEFLEANNADQFPCTAEWNGDPRGAPRVIVTSGWQEQTCPGWSLSDSKKGDESEWVNPFIGFIIPCIIFVLVIPRRRKLAVWSRLFVQDLSQIISWIVAPFAMILSGLAVCLDTIIWLCVCFAFAGPMILSGFYEAYLDQKVISFLNEKTSNFRLTIDMRARLLFVVLVGNLDLDPEVFAGDEELTVLNHGRHADDNPRWPNYPGTQTRNPSSPWTHIQNLVSPLRSYRDCALGTPRQWPLHDVTCTVPSCTKLRCKEIPLQRNHFVRSEIGRTKTRLRTMLATQLSFGSSVGAPVVFFLGAFSYTLVTTLGSLGDEDTSLDLAFGTWFMVIPHISVVAGLLLAGNNPNTLEGVMALEFGEVEEKETFKKKHFLGSIFELAYESRYRPKWLWERGRSKQDWIDRVISTYRFRAPSGRRGDMVVDEDMEALRVATTMTITSWTIVLGMTTLLMGVPFILAFLVSFYTPQVGIACRSLTFLVYAIIQTSQIVLWMWAYSGPPQPGKWFKFFRKDGYLYRSGFYNPTDVKSLWQKGKFWSLKSLWAIIWYNLAAIFGLGGVITSIGGTMMQLMGVYSTPKCSVNAEYWTKPHSQVPVVLSKNYALEIADAKKYWVPSAITAILFLALVTFCGWWYQRRLRGMFRNLVSELGSERTDREDIRAIVTPSRDGDEESIKP</sequence>